<keyword evidence="1" id="KW-0812">Transmembrane</keyword>
<dbReference type="EMBL" id="JACBYF010000001">
    <property type="protein sequence ID" value="NYS46637.1"/>
    <property type="molecule type" value="Genomic_DNA"/>
</dbReference>
<keyword evidence="3" id="KW-1185">Reference proteome</keyword>
<proteinExistence type="predicted"/>
<organism evidence="2 3">
    <name type="scientific">Gemelliphila palaticanis</name>
    <dbReference type="NCBI Taxonomy" id="81950"/>
    <lineage>
        <taxon>Bacteria</taxon>
        <taxon>Bacillati</taxon>
        <taxon>Bacillota</taxon>
        <taxon>Bacilli</taxon>
        <taxon>Bacillales</taxon>
        <taxon>Gemellaceae</taxon>
        <taxon>Gemelliphila</taxon>
    </lineage>
</organism>
<evidence type="ECO:0000256" key="1">
    <source>
        <dbReference type="SAM" id="Phobius"/>
    </source>
</evidence>
<dbReference type="InterPro" id="IPR010178">
    <property type="entry name" value="Lit"/>
</dbReference>
<comment type="caution">
    <text evidence="2">The sequence shown here is derived from an EMBL/GenBank/DDBJ whole genome shotgun (WGS) entry which is preliminary data.</text>
</comment>
<dbReference type="Proteomes" id="UP000531840">
    <property type="component" value="Unassembled WGS sequence"/>
</dbReference>
<feature type="transmembrane region" description="Helical" evidence="1">
    <location>
        <begin position="129"/>
        <end position="149"/>
    </location>
</feature>
<feature type="transmembrane region" description="Helical" evidence="1">
    <location>
        <begin position="7"/>
        <end position="27"/>
    </location>
</feature>
<sequence>MKKLIINILATLQIIAIIVSGIIFIILKTAMNINFFENFYSKNNLALKLDISYNKLIFYTNNLLEYLRGNTQLDSNWYSNKDILHMIDVKKLYNFSIYFAILLIILTLISLVITYIIDKDNFLYTPIKIFSKVFIIFFIIIVLLTIIAIQNFNYFWIKFHEIIFTNDLWLLDPKESNLIKMVPEEFFFELVIKIIINILIYLTSLIVIRQIVKKILKIK</sequence>
<dbReference type="RefSeq" id="WP_179939683.1">
    <property type="nucleotide sequence ID" value="NZ_JACBYF010000001.1"/>
</dbReference>
<evidence type="ECO:0000313" key="2">
    <source>
        <dbReference type="EMBL" id="NYS46637.1"/>
    </source>
</evidence>
<feature type="transmembrane region" description="Helical" evidence="1">
    <location>
        <begin position="186"/>
        <end position="208"/>
    </location>
</feature>
<accession>A0ABX2SWU4</accession>
<feature type="transmembrane region" description="Helical" evidence="1">
    <location>
        <begin position="95"/>
        <end position="117"/>
    </location>
</feature>
<keyword evidence="1" id="KW-0472">Membrane</keyword>
<gene>
    <name evidence="2" type="ORF">HZY85_00310</name>
</gene>
<keyword evidence="1" id="KW-1133">Transmembrane helix</keyword>
<name>A0ABX2SWU4_9BACL</name>
<dbReference type="Pfam" id="PF07314">
    <property type="entry name" value="Lit"/>
    <property type="match status" value="1"/>
</dbReference>
<reference evidence="2 3" key="1">
    <citation type="submission" date="2020-07" db="EMBL/GenBank/DDBJ databases">
        <title>MOT database genomes.</title>
        <authorList>
            <person name="Joseph S."/>
            <person name="Aduse-Opoku J."/>
            <person name="Hashim A."/>
            <person name="Wade W."/>
            <person name="Curtis M."/>
        </authorList>
    </citation>
    <scope>NUCLEOTIDE SEQUENCE [LARGE SCALE GENOMIC DNA]</scope>
    <source>
        <strain evidence="2 3">CIP 106318</strain>
    </source>
</reference>
<evidence type="ECO:0000313" key="3">
    <source>
        <dbReference type="Proteomes" id="UP000531840"/>
    </source>
</evidence>
<protein>
    <submittedName>
        <fullName evidence="2">DUF1461 domain-containing protein</fullName>
    </submittedName>
</protein>